<comment type="caution">
    <text evidence="1">The sequence shown here is derived from an EMBL/GenBank/DDBJ whole genome shotgun (WGS) entry which is preliminary data.</text>
</comment>
<evidence type="ECO:0000313" key="2">
    <source>
        <dbReference type="Proteomes" id="UP000555448"/>
    </source>
</evidence>
<dbReference type="AlphaFoldDB" id="A0A7W7NU53"/>
<sequence length="293" mass="32566">MPIDELVEGPTPEQSDRVNYQKTTHTDEMGAKVGFGYRREPWFETLNRASANAITRDELLALRFYRAAFDRCERSPTKSCLNVGVGGGLRDPGSSIVSSTPAIVEARRKVRLCESVLGSWLVTVRAVALQDRSFSDIAIERFGGRKQDWIIVDEPVLKDGRPVKVGGKVLTAPVTREKIVPRSGRHRETIRQEFYAGLRLLTKQVRTLVSTPGIEEIWVEPGVRSASIRRGVAAPNGLYRLWGNSDRIDDVLSRLRAKHGDGLDFATPADARTALDEADGGMLLRLSEQELSR</sequence>
<evidence type="ECO:0000313" key="1">
    <source>
        <dbReference type="EMBL" id="MBB4857183.1"/>
    </source>
</evidence>
<proteinExistence type="predicted"/>
<reference evidence="1 2" key="1">
    <citation type="submission" date="2020-08" db="EMBL/GenBank/DDBJ databases">
        <title>Functional genomics of gut bacteria from endangered species of beetles.</title>
        <authorList>
            <person name="Carlos-Shanley C."/>
        </authorList>
    </citation>
    <scope>NUCLEOTIDE SEQUENCE [LARGE SCALE GENOMIC DNA]</scope>
    <source>
        <strain evidence="1 2">S00245</strain>
    </source>
</reference>
<gene>
    <name evidence="1" type="ORF">HNO88_000490</name>
</gene>
<dbReference type="RefSeq" id="WP_184242461.1">
    <property type="nucleotide sequence ID" value="NZ_JACHLR010000002.1"/>
</dbReference>
<name>A0A7W7NU53_9SPHN</name>
<keyword evidence="2" id="KW-1185">Reference proteome</keyword>
<accession>A0A7W7NU53</accession>
<dbReference type="EMBL" id="JACHLR010000002">
    <property type="protein sequence ID" value="MBB4857183.1"/>
    <property type="molecule type" value="Genomic_DNA"/>
</dbReference>
<dbReference type="Proteomes" id="UP000555448">
    <property type="component" value="Unassembled WGS sequence"/>
</dbReference>
<organism evidence="1 2">
    <name type="scientific">Novosphingobium chloroacetimidivorans</name>
    <dbReference type="NCBI Taxonomy" id="1428314"/>
    <lineage>
        <taxon>Bacteria</taxon>
        <taxon>Pseudomonadati</taxon>
        <taxon>Pseudomonadota</taxon>
        <taxon>Alphaproteobacteria</taxon>
        <taxon>Sphingomonadales</taxon>
        <taxon>Sphingomonadaceae</taxon>
        <taxon>Novosphingobium</taxon>
    </lineage>
</organism>
<protein>
    <submittedName>
        <fullName evidence="1">Uncharacterized protein</fullName>
    </submittedName>
</protein>